<dbReference type="GO" id="GO:0000906">
    <property type="term" value="F:6,7-dimethyl-8-ribityllumazine synthase activity"/>
    <property type="evidence" value="ECO:0007669"/>
    <property type="project" value="UniProtKB-UniRule"/>
</dbReference>
<feature type="binding site" evidence="7">
    <location>
        <position position="131"/>
    </location>
    <ligand>
        <name>(2S)-2-hydroxy-3-oxobutyl phosphate</name>
        <dbReference type="ChEBI" id="CHEBI:58830"/>
    </ligand>
</feature>
<evidence type="ECO:0000256" key="5">
    <source>
        <dbReference type="ARBA" id="ARBA00022679"/>
    </source>
</evidence>
<feature type="binding site" evidence="7">
    <location>
        <position position="28"/>
    </location>
    <ligand>
        <name>5-amino-6-(D-ribitylamino)uracil</name>
        <dbReference type="ChEBI" id="CHEBI:15934"/>
    </ligand>
</feature>
<dbReference type="UniPathway" id="UPA00275">
    <property type="reaction ID" value="UER00404"/>
</dbReference>
<feature type="active site" description="Proton donor" evidence="7">
    <location>
        <position position="92"/>
    </location>
</feature>
<name>A5G0D5_ACICJ</name>
<dbReference type="InterPro" id="IPR036467">
    <property type="entry name" value="LS/RS_sf"/>
</dbReference>
<keyword evidence="9" id="KW-1185">Reference proteome</keyword>
<dbReference type="EC" id="2.5.1.78" evidence="3 7"/>
<comment type="caution">
    <text evidence="7">Lacks conserved residue(s) required for the propagation of feature annotation.</text>
</comment>
<gene>
    <name evidence="7" type="primary">ribH</name>
    <name evidence="8" type="ordered locus">Acry_2118</name>
</gene>
<proteinExistence type="inferred from homology"/>
<dbReference type="KEGG" id="acr:Acry_2118"/>
<feature type="binding site" evidence="7">
    <location>
        <begin position="59"/>
        <end position="61"/>
    </location>
    <ligand>
        <name>5-amino-6-(D-ribitylamino)uracil</name>
        <dbReference type="ChEBI" id="CHEBI:15934"/>
    </ligand>
</feature>
<comment type="function">
    <text evidence="7">Catalyzes the formation of 6,7-dimethyl-8-ribityllumazine by condensation of 5-amino-6-(D-ribitylamino)uracil with 3,4-dihydroxy-2-butanone 4-phosphate. This is the penultimate step in the biosynthesis of riboflavin.</text>
</comment>
<dbReference type="NCBIfam" id="TIGR00114">
    <property type="entry name" value="lumazine-synth"/>
    <property type="match status" value="1"/>
</dbReference>
<evidence type="ECO:0000313" key="8">
    <source>
        <dbReference type="EMBL" id="ABQ31317.1"/>
    </source>
</evidence>
<dbReference type="STRING" id="349163.Acry_2118"/>
<evidence type="ECO:0000256" key="1">
    <source>
        <dbReference type="ARBA" id="ARBA00004917"/>
    </source>
</evidence>
<dbReference type="AlphaFoldDB" id="A5G0D5"/>
<sequence>MSTADAPEAEVPDVPGPAPRILLIRAPYYRQIVDGMTDAAVLLLGRANATVETVDVAGAFELPQALAIALRGRTRYDGYVALGCVVRGETDHYDFICDSAMNGLMQVAIDYAAPLGTALLTVDTLAQAEARSAETGSNKGAEAASACLRQIALARRLGAA</sequence>
<dbReference type="Pfam" id="PF00885">
    <property type="entry name" value="DMRL_synthase"/>
    <property type="match status" value="1"/>
</dbReference>
<feature type="binding site" evidence="7">
    <location>
        <begin position="89"/>
        <end position="90"/>
    </location>
    <ligand>
        <name>(2S)-2-hydroxy-3-oxobutyl phosphate</name>
        <dbReference type="ChEBI" id="CHEBI:58830"/>
    </ligand>
</feature>
<dbReference type="Proteomes" id="UP000000245">
    <property type="component" value="Chromosome"/>
</dbReference>
<dbReference type="PANTHER" id="PTHR21058:SF0">
    <property type="entry name" value="6,7-DIMETHYL-8-RIBITYLLUMAZINE SYNTHASE"/>
    <property type="match status" value="1"/>
</dbReference>
<dbReference type="RefSeq" id="WP_007423604.1">
    <property type="nucleotide sequence ID" value="NC_009484.1"/>
</dbReference>
<feature type="binding site" evidence="7">
    <location>
        <begin position="84"/>
        <end position="86"/>
    </location>
    <ligand>
        <name>5-amino-6-(D-ribitylamino)uracil</name>
        <dbReference type="ChEBI" id="CHEBI:15934"/>
    </ligand>
</feature>
<dbReference type="SUPFAM" id="SSF52121">
    <property type="entry name" value="Lumazine synthase"/>
    <property type="match status" value="1"/>
</dbReference>
<protein>
    <recommendedName>
        <fullName evidence="3 7">6,7-dimethyl-8-ribityllumazine synthase</fullName>
        <shortName evidence="7">DMRL synthase</shortName>
        <shortName evidence="7">LS</shortName>
        <shortName evidence="7">Lumazine synthase</shortName>
        <ecNumber evidence="3 7">2.5.1.78</ecNumber>
    </recommendedName>
</protein>
<dbReference type="HOGENOM" id="CLU_089358_1_2_5"/>
<dbReference type="GO" id="GO:0009231">
    <property type="term" value="P:riboflavin biosynthetic process"/>
    <property type="evidence" value="ECO:0007669"/>
    <property type="project" value="UniProtKB-UniRule"/>
</dbReference>
<dbReference type="eggNOG" id="COG0054">
    <property type="taxonomic scope" value="Bacteria"/>
</dbReference>
<comment type="pathway">
    <text evidence="1 7">Cofactor biosynthesis; riboflavin biosynthesis; riboflavin from 2-hydroxy-3-oxobutyl phosphate and 5-amino-6-(D-ribitylamino)uracil: step 1/2.</text>
</comment>
<dbReference type="PANTHER" id="PTHR21058">
    <property type="entry name" value="6,7-DIMETHYL-8-RIBITYLLUMAZINE SYNTHASE DMRL SYNTHASE LUMAZINE SYNTHASE"/>
    <property type="match status" value="1"/>
</dbReference>
<dbReference type="GO" id="GO:0005829">
    <property type="term" value="C:cytosol"/>
    <property type="evidence" value="ECO:0007669"/>
    <property type="project" value="TreeGrafter"/>
</dbReference>
<organism evidence="8 9">
    <name type="scientific">Acidiphilium cryptum (strain JF-5)</name>
    <dbReference type="NCBI Taxonomy" id="349163"/>
    <lineage>
        <taxon>Bacteria</taxon>
        <taxon>Pseudomonadati</taxon>
        <taxon>Pseudomonadota</taxon>
        <taxon>Alphaproteobacteria</taxon>
        <taxon>Acetobacterales</taxon>
        <taxon>Acidocellaceae</taxon>
        <taxon>Acidiphilium</taxon>
    </lineage>
</organism>
<keyword evidence="4 7" id="KW-0686">Riboflavin biosynthesis</keyword>
<evidence type="ECO:0000256" key="3">
    <source>
        <dbReference type="ARBA" id="ARBA00012664"/>
    </source>
</evidence>
<accession>A5G0D5</accession>
<dbReference type="InterPro" id="IPR034964">
    <property type="entry name" value="LS"/>
</dbReference>
<comment type="catalytic activity">
    <reaction evidence="6 7">
        <text>(2S)-2-hydroxy-3-oxobutyl phosphate + 5-amino-6-(D-ribitylamino)uracil = 6,7-dimethyl-8-(1-D-ribityl)lumazine + phosphate + 2 H2O + H(+)</text>
        <dbReference type="Rhea" id="RHEA:26152"/>
        <dbReference type="ChEBI" id="CHEBI:15377"/>
        <dbReference type="ChEBI" id="CHEBI:15378"/>
        <dbReference type="ChEBI" id="CHEBI:15934"/>
        <dbReference type="ChEBI" id="CHEBI:43474"/>
        <dbReference type="ChEBI" id="CHEBI:58201"/>
        <dbReference type="ChEBI" id="CHEBI:58830"/>
        <dbReference type="EC" id="2.5.1.78"/>
    </reaction>
</comment>
<evidence type="ECO:0000256" key="4">
    <source>
        <dbReference type="ARBA" id="ARBA00022619"/>
    </source>
</evidence>
<dbReference type="HAMAP" id="MF_00178">
    <property type="entry name" value="Lumazine_synth"/>
    <property type="match status" value="1"/>
</dbReference>
<evidence type="ECO:0000256" key="2">
    <source>
        <dbReference type="ARBA" id="ARBA00007424"/>
    </source>
</evidence>
<dbReference type="CDD" id="cd09209">
    <property type="entry name" value="Lumazine_synthase-I"/>
    <property type="match status" value="1"/>
</dbReference>
<dbReference type="GO" id="GO:0009349">
    <property type="term" value="C:riboflavin synthase complex"/>
    <property type="evidence" value="ECO:0007669"/>
    <property type="project" value="UniProtKB-UniRule"/>
</dbReference>
<comment type="similarity">
    <text evidence="2 7">Belongs to the DMRL synthase family.</text>
</comment>
<dbReference type="EMBL" id="CP000697">
    <property type="protein sequence ID" value="ABQ31317.1"/>
    <property type="molecule type" value="Genomic_DNA"/>
</dbReference>
<keyword evidence="5 7" id="KW-0808">Transferase</keyword>
<reference evidence="8 9" key="1">
    <citation type="submission" date="2007-05" db="EMBL/GenBank/DDBJ databases">
        <title>Complete sequence of chromosome of Acidiphilium cryptum JF-5.</title>
        <authorList>
            <consortium name="US DOE Joint Genome Institute"/>
            <person name="Copeland A."/>
            <person name="Lucas S."/>
            <person name="Lapidus A."/>
            <person name="Barry K."/>
            <person name="Detter J.C."/>
            <person name="Glavina del Rio T."/>
            <person name="Hammon N."/>
            <person name="Israni S."/>
            <person name="Dalin E."/>
            <person name="Tice H."/>
            <person name="Pitluck S."/>
            <person name="Sims D."/>
            <person name="Brettin T."/>
            <person name="Bruce D."/>
            <person name="Han C."/>
            <person name="Schmutz J."/>
            <person name="Larimer F."/>
            <person name="Land M."/>
            <person name="Hauser L."/>
            <person name="Kyrpides N."/>
            <person name="Kim E."/>
            <person name="Magnuson T."/>
            <person name="Richardson P."/>
        </authorList>
    </citation>
    <scope>NUCLEOTIDE SEQUENCE [LARGE SCALE GENOMIC DNA]</scope>
    <source>
        <strain evidence="8 9">JF-5</strain>
    </source>
</reference>
<dbReference type="Gene3D" id="3.40.50.960">
    <property type="entry name" value="Lumazine/riboflavin synthase"/>
    <property type="match status" value="1"/>
</dbReference>
<dbReference type="InterPro" id="IPR002180">
    <property type="entry name" value="LS/RS"/>
</dbReference>
<evidence type="ECO:0000313" key="9">
    <source>
        <dbReference type="Proteomes" id="UP000000245"/>
    </source>
</evidence>
<evidence type="ECO:0000256" key="6">
    <source>
        <dbReference type="ARBA" id="ARBA00048785"/>
    </source>
</evidence>
<evidence type="ECO:0000256" key="7">
    <source>
        <dbReference type="HAMAP-Rule" id="MF_00178"/>
    </source>
</evidence>